<feature type="domain" description="N-acetyltransferase" evidence="3">
    <location>
        <begin position="5"/>
        <end position="156"/>
    </location>
</feature>
<proteinExistence type="predicted"/>
<keyword evidence="1 4" id="KW-0808">Transferase</keyword>
<evidence type="ECO:0000313" key="4">
    <source>
        <dbReference type="EMBL" id="MBB5915473.1"/>
    </source>
</evidence>
<dbReference type="RefSeq" id="WP_040752660.1">
    <property type="nucleotide sequence ID" value="NZ_JACHIT010000002.1"/>
</dbReference>
<evidence type="ECO:0000256" key="2">
    <source>
        <dbReference type="ARBA" id="ARBA00023315"/>
    </source>
</evidence>
<dbReference type="InterPro" id="IPR016181">
    <property type="entry name" value="Acyl_CoA_acyltransferase"/>
</dbReference>
<gene>
    <name evidence="4" type="ORF">BJY24_004385</name>
</gene>
<evidence type="ECO:0000256" key="1">
    <source>
        <dbReference type="ARBA" id="ARBA00022679"/>
    </source>
</evidence>
<sequence>MTDDVDLRPLDAGDPAEISAEFAGVGWVKPVEQFLGYLAEQQAGARVCVVAERRRRFAGYCTLVWASNYAPFRAGGIPEVVDLNVLPQHRELGIGNRLMEAVEDVARRRSHTVGLGVGLYADYGAAQRLYVRRGYLPDGRGVVYDNRPVEPGATIRVDDSATLMFTRDLSGGVTR</sequence>
<comment type="caution">
    <text evidence="4">The sequence shown here is derived from an EMBL/GenBank/DDBJ whole genome shotgun (WGS) entry which is preliminary data.</text>
</comment>
<protein>
    <submittedName>
        <fullName evidence="4">GNAT superfamily N-acetyltransferase</fullName>
    </submittedName>
</protein>
<dbReference type="Pfam" id="PF00583">
    <property type="entry name" value="Acetyltransf_1"/>
    <property type="match status" value="1"/>
</dbReference>
<dbReference type="CDD" id="cd04301">
    <property type="entry name" value="NAT_SF"/>
    <property type="match status" value="1"/>
</dbReference>
<dbReference type="EMBL" id="JACHIT010000002">
    <property type="protein sequence ID" value="MBB5915473.1"/>
    <property type="molecule type" value="Genomic_DNA"/>
</dbReference>
<dbReference type="AlphaFoldDB" id="A0A7W9PH10"/>
<dbReference type="InterPro" id="IPR050832">
    <property type="entry name" value="Bact_Acetyltransf"/>
</dbReference>
<dbReference type="PANTHER" id="PTHR43877">
    <property type="entry name" value="AMINOALKYLPHOSPHONATE N-ACETYLTRANSFERASE-RELATED-RELATED"/>
    <property type="match status" value="1"/>
</dbReference>
<dbReference type="Proteomes" id="UP000540412">
    <property type="component" value="Unassembled WGS sequence"/>
</dbReference>
<keyword evidence="2" id="KW-0012">Acyltransferase</keyword>
<evidence type="ECO:0000313" key="5">
    <source>
        <dbReference type="Proteomes" id="UP000540412"/>
    </source>
</evidence>
<evidence type="ECO:0000259" key="3">
    <source>
        <dbReference type="PROSITE" id="PS51186"/>
    </source>
</evidence>
<dbReference type="InterPro" id="IPR000182">
    <property type="entry name" value="GNAT_dom"/>
</dbReference>
<dbReference type="GO" id="GO:0016747">
    <property type="term" value="F:acyltransferase activity, transferring groups other than amino-acyl groups"/>
    <property type="evidence" value="ECO:0007669"/>
    <property type="project" value="InterPro"/>
</dbReference>
<name>A0A7W9PH10_9NOCA</name>
<dbReference type="SUPFAM" id="SSF55729">
    <property type="entry name" value="Acyl-CoA N-acyltransferases (Nat)"/>
    <property type="match status" value="1"/>
</dbReference>
<dbReference type="Gene3D" id="3.40.630.30">
    <property type="match status" value="1"/>
</dbReference>
<keyword evidence="5" id="KW-1185">Reference proteome</keyword>
<reference evidence="4 5" key="1">
    <citation type="submission" date="2020-08" db="EMBL/GenBank/DDBJ databases">
        <title>Sequencing the genomes of 1000 actinobacteria strains.</title>
        <authorList>
            <person name="Klenk H.-P."/>
        </authorList>
    </citation>
    <scope>NUCLEOTIDE SEQUENCE [LARGE SCALE GENOMIC DNA]</scope>
    <source>
        <strain evidence="4 5">DSM 43582</strain>
    </source>
</reference>
<accession>A0A7W9PH10</accession>
<dbReference type="PROSITE" id="PS51186">
    <property type="entry name" value="GNAT"/>
    <property type="match status" value="1"/>
</dbReference>
<organism evidence="4 5">
    <name type="scientific">Nocardia transvalensis</name>
    <dbReference type="NCBI Taxonomy" id="37333"/>
    <lineage>
        <taxon>Bacteria</taxon>
        <taxon>Bacillati</taxon>
        <taxon>Actinomycetota</taxon>
        <taxon>Actinomycetes</taxon>
        <taxon>Mycobacteriales</taxon>
        <taxon>Nocardiaceae</taxon>
        <taxon>Nocardia</taxon>
    </lineage>
</organism>